<feature type="domain" description="Stealth protein CR4 conserved region 4" evidence="9">
    <location>
        <begin position="307"/>
        <end position="357"/>
    </location>
</feature>
<dbReference type="Pfam" id="PF17103">
    <property type="entry name" value="Stealth_CR4"/>
    <property type="match status" value="1"/>
</dbReference>
<evidence type="ECO:0000313" key="10">
    <source>
        <dbReference type="EMBL" id="KEQ00506.1"/>
    </source>
</evidence>
<evidence type="ECO:0000259" key="9">
    <source>
        <dbReference type="Pfam" id="PF17103"/>
    </source>
</evidence>
<dbReference type="Pfam" id="PF17101">
    <property type="entry name" value="Stealth_CR1"/>
    <property type="match status" value="1"/>
</dbReference>
<keyword evidence="4" id="KW-0270">Exopolysaccharide synthesis</keyword>
<dbReference type="Pfam" id="PF11380">
    <property type="entry name" value="Stealth_CR2"/>
    <property type="match status" value="1"/>
</dbReference>
<comment type="caution">
    <text evidence="10">The sequence shown here is derived from an EMBL/GenBank/DDBJ whole genome shotgun (WGS) entry which is preliminary data.</text>
</comment>
<proteinExistence type="inferred from homology"/>
<dbReference type="InterPro" id="IPR031356">
    <property type="entry name" value="Stealth_CR4"/>
</dbReference>
<evidence type="ECO:0000259" key="8">
    <source>
        <dbReference type="Pfam" id="PF17102"/>
    </source>
</evidence>
<dbReference type="PANTHER" id="PTHR24045">
    <property type="match status" value="1"/>
</dbReference>
<feature type="domain" description="Stealth protein CR2 conserved region 2" evidence="6">
    <location>
        <begin position="46"/>
        <end position="147"/>
    </location>
</feature>
<evidence type="ECO:0000256" key="3">
    <source>
        <dbReference type="ARBA" id="ARBA00022679"/>
    </source>
</evidence>
<dbReference type="InterPro" id="IPR021520">
    <property type="entry name" value="Stealth_CR2"/>
</dbReference>
<dbReference type="Pfam" id="PF17102">
    <property type="entry name" value="Stealth_CR3"/>
    <property type="match status" value="1"/>
</dbReference>
<name>A0A074V5Q6_9NEIS</name>
<evidence type="ECO:0000259" key="6">
    <source>
        <dbReference type="Pfam" id="PF11380"/>
    </source>
</evidence>
<evidence type="ECO:0000256" key="2">
    <source>
        <dbReference type="ARBA" id="ARBA00022423"/>
    </source>
</evidence>
<feature type="domain" description="Stealth protein CR1 conserved region 1" evidence="7">
    <location>
        <begin position="9"/>
        <end position="33"/>
    </location>
</feature>
<dbReference type="Proteomes" id="UP000027644">
    <property type="component" value="Unassembled WGS sequence"/>
</dbReference>
<keyword evidence="3" id="KW-0808">Transferase</keyword>
<dbReference type="PANTHER" id="PTHR24045:SF0">
    <property type="entry name" value="N-ACETYLGLUCOSAMINE-1-PHOSPHOTRANSFERASE SUBUNITS ALPHA_BETA"/>
    <property type="match status" value="1"/>
</dbReference>
<evidence type="ECO:0000259" key="7">
    <source>
        <dbReference type="Pfam" id="PF17101"/>
    </source>
</evidence>
<evidence type="ECO:0000313" key="11">
    <source>
        <dbReference type="Proteomes" id="UP000027644"/>
    </source>
</evidence>
<dbReference type="InterPro" id="IPR031358">
    <property type="entry name" value="Stealth_CR1"/>
</dbReference>
<dbReference type="InterPro" id="IPR031357">
    <property type="entry name" value="Stealth_CR3"/>
</dbReference>
<dbReference type="EMBL" id="AVQL01000450">
    <property type="protein sequence ID" value="KEQ00506.1"/>
    <property type="molecule type" value="Genomic_DNA"/>
</dbReference>
<comment type="similarity">
    <text evidence="1">Belongs to the stealth family.</text>
</comment>
<dbReference type="GO" id="GO:0016772">
    <property type="term" value="F:transferase activity, transferring phosphorus-containing groups"/>
    <property type="evidence" value="ECO:0007669"/>
    <property type="project" value="InterPro"/>
</dbReference>
<evidence type="ECO:0000256" key="4">
    <source>
        <dbReference type="ARBA" id="ARBA00023169"/>
    </source>
</evidence>
<reference evidence="10 11" key="1">
    <citation type="journal article" date="2014" name="PLoS Genet.">
        <title>Hidden diversity in honey bee gut symbionts detected by single-cell genomics.</title>
        <authorList>
            <person name="Engel P."/>
            <person name="Stepanauskas R."/>
            <person name="Moran N."/>
        </authorList>
    </citation>
    <scope>NUCLEOTIDE SEQUENCE [LARGE SCALE GENOMIC DNA]</scope>
    <source>
        <strain evidence="10 11">SCGC AB-598-J21</strain>
    </source>
</reference>
<accession>A0A074V5Q6</accession>
<feature type="domain" description="Stealth protein CR3 conserved region 3" evidence="8">
    <location>
        <begin position="229"/>
        <end position="265"/>
    </location>
</feature>
<evidence type="ECO:0000256" key="5">
    <source>
        <dbReference type="ARBA" id="ARBA00032902"/>
    </source>
</evidence>
<evidence type="ECO:0000256" key="1">
    <source>
        <dbReference type="ARBA" id="ARBA00007583"/>
    </source>
</evidence>
<dbReference type="AlphaFoldDB" id="A0A074V5Q6"/>
<dbReference type="InterPro" id="IPR047141">
    <property type="entry name" value="Stealth"/>
</dbReference>
<protein>
    <recommendedName>
        <fullName evidence="2">Capsular polysaccharide phosphotransferase SacB</fullName>
    </recommendedName>
    <alternativeName>
        <fullName evidence="5">Stealth protein SacB</fullName>
    </alternativeName>
</protein>
<gene>
    <name evidence="10" type="ORF">SASC598J21_017750</name>
</gene>
<organism evidence="10 11">
    <name type="scientific">Snodgrassella alvi SCGC AB-598-J21</name>
    <dbReference type="NCBI Taxonomy" id="1385367"/>
    <lineage>
        <taxon>Bacteria</taxon>
        <taxon>Pseudomonadati</taxon>
        <taxon>Pseudomonadota</taxon>
        <taxon>Betaproteobacteria</taxon>
        <taxon>Neisseriales</taxon>
        <taxon>Neisseriaceae</taxon>
        <taxon>Snodgrassella</taxon>
    </lineage>
</organism>
<sequence>MNTSTDNTPIDFVLPWVDNSDPDWLAAKNHYQPQHQGHSDATSNNRYQDFGTLRYVLRSIEKNCPWYHKIYLITADQQPPWLKTSHPKIEIVSHRQLFIHPQNLPVFNSSAIEMNLVNLKGLSEQFVYLNDDTVILRPVPRERLFQHGLPVDFLCHGWLKRGSLFRRLRGRNSWVDALNNNIALINRLYQPASLNKQQLFAHSYSVREKFSNFLLKYLYRHYFWFAHWHLPQPYTRSTLQQVYQHFEPEILASTANRFRASNDLTIYLNRYWQLASGAFIPQKHNDGFVRNISNITELNNAIHYLHHHPEIRFVCLNDTCTSNNSTELAQLHAAQSAFYEHYLPDPASFEQNSQQPSSQYKSI</sequence>
<dbReference type="GO" id="GO:0000271">
    <property type="term" value="P:polysaccharide biosynthetic process"/>
    <property type="evidence" value="ECO:0007669"/>
    <property type="project" value="UniProtKB-KW"/>
</dbReference>